<feature type="region of interest" description="Disordered" evidence="1">
    <location>
        <begin position="75"/>
        <end position="96"/>
    </location>
</feature>
<gene>
    <name evidence="2" type="ORF">KQI88_04515</name>
</gene>
<dbReference type="Proteomes" id="UP000779508">
    <property type="component" value="Unassembled WGS sequence"/>
</dbReference>
<dbReference type="EMBL" id="JAHLQK010000001">
    <property type="protein sequence ID" value="MBU5675672.1"/>
    <property type="molecule type" value="Genomic_DNA"/>
</dbReference>
<accession>A0ABS6FZK0</accession>
<evidence type="ECO:0000313" key="2">
    <source>
        <dbReference type="EMBL" id="MBU5675672.1"/>
    </source>
</evidence>
<protein>
    <submittedName>
        <fullName evidence="2">Uncharacterized protein</fullName>
    </submittedName>
</protein>
<keyword evidence="3" id="KW-1185">Reference proteome</keyword>
<feature type="compositionally biased region" description="Polar residues" evidence="1">
    <location>
        <begin position="83"/>
        <end position="92"/>
    </location>
</feature>
<proteinExistence type="predicted"/>
<evidence type="ECO:0000256" key="1">
    <source>
        <dbReference type="SAM" id="MobiDB-lite"/>
    </source>
</evidence>
<sequence>MDFGSIIGFIAIIFITSLFNKDKKATKPQVQPNKPNPAQRTVKKVSNTSETRRKTFSGGLEDLFNELKVEFDKNFGDTEKRQSPSTSQQNIINEDDLKRENRIEALNTTLKDDSKDYKGDIYGKEIGKEEIPIEFNRKSIIQGVIMSEVLQKPKSLRR</sequence>
<evidence type="ECO:0000313" key="3">
    <source>
        <dbReference type="Proteomes" id="UP000779508"/>
    </source>
</evidence>
<feature type="region of interest" description="Disordered" evidence="1">
    <location>
        <begin position="25"/>
        <end position="54"/>
    </location>
</feature>
<reference evidence="2 3" key="1">
    <citation type="submission" date="2021-06" db="EMBL/GenBank/DDBJ databases">
        <authorList>
            <person name="Sun Q."/>
            <person name="Li D."/>
        </authorList>
    </citation>
    <scope>NUCLEOTIDE SEQUENCE [LARGE SCALE GENOMIC DNA]</scope>
    <source>
        <strain evidence="2 3">MSJ-5</strain>
    </source>
</reference>
<organism evidence="2 3">
    <name type="scientific">Alkaliphilus flagellatus</name>
    <dbReference type="NCBI Taxonomy" id="2841507"/>
    <lineage>
        <taxon>Bacteria</taxon>
        <taxon>Bacillati</taxon>
        <taxon>Bacillota</taxon>
        <taxon>Clostridia</taxon>
        <taxon>Peptostreptococcales</taxon>
        <taxon>Natronincolaceae</taxon>
        <taxon>Alkaliphilus</taxon>
    </lineage>
</organism>
<name>A0ABS6FZK0_9FIRM</name>
<comment type="caution">
    <text evidence="2">The sequence shown here is derived from an EMBL/GenBank/DDBJ whole genome shotgun (WGS) entry which is preliminary data.</text>
</comment>
<dbReference type="RefSeq" id="WP_216415133.1">
    <property type="nucleotide sequence ID" value="NZ_JAHLQK010000001.1"/>
</dbReference>
<feature type="compositionally biased region" description="Polar residues" evidence="1">
    <location>
        <begin position="28"/>
        <end position="49"/>
    </location>
</feature>